<proteinExistence type="predicted"/>
<sequence>MDKIENGIKKNSNFTYDEEQILVSLVDKYKNIVEYKKSGSMMWKQKDAWKNIEKEFACTSGKFRSSKNLKEKYLNLKKRTKKKLSLLEKYSHLLTTRYKVPAIKTASLNIRLIDDTSSIDTYASCGI</sequence>
<evidence type="ECO:0000256" key="5">
    <source>
        <dbReference type="ARBA" id="ARBA00025466"/>
    </source>
</evidence>
<dbReference type="Pfam" id="PF13873">
    <property type="entry name" value="Myb_DNA-bind_5"/>
    <property type="match status" value="1"/>
</dbReference>
<comment type="function">
    <text evidence="5">Involved in transvection phenomena (= synapsis-dependent gene expression), where the synaptic pairing of chromosomes carrying genes with which zeste interacts influences the expression of these genes. Zeste binds to DNA and stimulates transcription from a nearby promoter.</text>
</comment>
<dbReference type="AlphaFoldDB" id="A0AA38J0M7"/>
<protein>
    <recommendedName>
        <fullName evidence="2">Regulatory protein zeste</fullName>
    </recommendedName>
</protein>
<feature type="domain" description="Myb-like" evidence="6">
    <location>
        <begin position="10"/>
        <end position="79"/>
    </location>
</feature>
<dbReference type="Gene3D" id="1.10.10.60">
    <property type="entry name" value="Homeodomain-like"/>
    <property type="match status" value="1"/>
</dbReference>
<evidence type="ECO:0000313" key="7">
    <source>
        <dbReference type="EMBL" id="KAJ3662474.1"/>
    </source>
</evidence>
<accession>A0AA38J0M7</accession>
<dbReference type="EMBL" id="JALNTZ010000002">
    <property type="protein sequence ID" value="KAJ3662474.1"/>
    <property type="molecule type" value="Genomic_DNA"/>
</dbReference>
<keyword evidence="8" id="KW-1185">Reference proteome</keyword>
<evidence type="ECO:0000256" key="1">
    <source>
        <dbReference type="ARBA" id="ARBA00011764"/>
    </source>
</evidence>
<dbReference type="Proteomes" id="UP001168821">
    <property type="component" value="Unassembled WGS sequence"/>
</dbReference>
<comment type="subunit">
    <text evidence="1">Self-associates forming complexes of several hundred monomers.</text>
</comment>
<evidence type="ECO:0000256" key="3">
    <source>
        <dbReference type="ARBA" id="ARBA00023015"/>
    </source>
</evidence>
<gene>
    <name evidence="7" type="ORF">Zmor_006822</name>
</gene>
<evidence type="ECO:0000256" key="2">
    <source>
        <dbReference type="ARBA" id="ARBA00016807"/>
    </source>
</evidence>
<dbReference type="SMART" id="SM00717">
    <property type="entry name" value="SANT"/>
    <property type="match status" value="1"/>
</dbReference>
<evidence type="ECO:0000259" key="6">
    <source>
        <dbReference type="SMART" id="SM00717"/>
    </source>
</evidence>
<evidence type="ECO:0000256" key="4">
    <source>
        <dbReference type="ARBA" id="ARBA00023163"/>
    </source>
</evidence>
<reference evidence="7" key="1">
    <citation type="journal article" date="2023" name="G3 (Bethesda)">
        <title>Whole genome assemblies of Zophobas morio and Tenebrio molitor.</title>
        <authorList>
            <person name="Kaur S."/>
            <person name="Stinson S.A."/>
            <person name="diCenzo G.C."/>
        </authorList>
    </citation>
    <scope>NUCLEOTIDE SEQUENCE</scope>
    <source>
        <strain evidence="7">QUZm001</strain>
    </source>
</reference>
<organism evidence="7 8">
    <name type="scientific">Zophobas morio</name>
    <dbReference type="NCBI Taxonomy" id="2755281"/>
    <lineage>
        <taxon>Eukaryota</taxon>
        <taxon>Metazoa</taxon>
        <taxon>Ecdysozoa</taxon>
        <taxon>Arthropoda</taxon>
        <taxon>Hexapoda</taxon>
        <taxon>Insecta</taxon>
        <taxon>Pterygota</taxon>
        <taxon>Neoptera</taxon>
        <taxon>Endopterygota</taxon>
        <taxon>Coleoptera</taxon>
        <taxon>Polyphaga</taxon>
        <taxon>Cucujiformia</taxon>
        <taxon>Tenebrionidae</taxon>
        <taxon>Zophobas</taxon>
    </lineage>
</organism>
<dbReference type="InterPro" id="IPR001005">
    <property type="entry name" value="SANT/Myb"/>
</dbReference>
<keyword evidence="3" id="KW-0805">Transcription regulation</keyword>
<dbReference type="InterPro" id="IPR028002">
    <property type="entry name" value="Myb_DNA-bind_5"/>
</dbReference>
<evidence type="ECO:0000313" key="8">
    <source>
        <dbReference type="Proteomes" id="UP001168821"/>
    </source>
</evidence>
<comment type="caution">
    <text evidence="7">The sequence shown here is derived from an EMBL/GenBank/DDBJ whole genome shotgun (WGS) entry which is preliminary data.</text>
</comment>
<name>A0AA38J0M7_9CUCU</name>
<keyword evidence="4" id="KW-0804">Transcription</keyword>